<dbReference type="Proteomes" id="UP000661607">
    <property type="component" value="Unassembled WGS sequence"/>
</dbReference>
<dbReference type="PANTHER" id="PTHR43133">
    <property type="entry name" value="RNA POLYMERASE ECF-TYPE SIGMA FACTO"/>
    <property type="match status" value="1"/>
</dbReference>
<evidence type="ECO:0000256" key="1">
    <source>
        <dbReference type="ARBA" id="ARBA00023015"/>
    </source>
</evidence>
<name>A0ABR9K7B2_9ACTN</name>
<organism evidence="6 7">
    <name type="scientific">Nonomuraea africana</name>
    <dbReference type="NCBI Taxonomy" id="46171"/>
    <lineage>
        <taxon>Bacteria</taxon>
        <taxon>Bacillati</taxon>
        <taxon>Actinomycetota</taxon>
        <taxon>Actinomycetes</taxon>
        <taxon>Streptosporangiales</taxon>
        <taxon>Streptosporangiaceae</taxon>
        <taxon>Nonomuraea</taxon>
    </lineage>
</organism>
<dbReference type="Pfam" id="PF04542">
    <property type="entry name" value="Sigma70_r2"/>
    <property type="match status" value="1"/>
</dbReference>
<dbReference type="InterPro" id="IPR007627">
    <property type="entry name" value="RNA_pol_sigma70_r2"/>
</dbReference>
<accession>A0ABR9K7B2</accession>
<gene>
    <name evidence="6" type="ORF">H4W81_000677</name>
</gene>
<dbReference type="InterPro" id="IPR039425">
    <property type="entry name" value="RNA_pol_sigma-70-like"/>
</dbReference>
<dbReference type="Gene3D" id="1.10.1740.10">
    <property type="match status" value="1"/>
</dbReference>
<feature type="domain" description="RNA polymerase sigma-70 region 2" evidence="5">
    <location>
        <begin position="18"/>
        <end position="83"/>
    </location>
</feature>
<keyword evidence="2" id="KW-0731">Sigma factor</keyword>
<dbReference type="SUPFAM" id="SSF88946">
    <property type="entry name" value="Sigma2 domain of RNA polymerase sigma factors"/>
    <property type="match status" value="1"/>
</dbReference>
<evidence type="ECO:0000256" key="3">
    <source>
        <dbReference type="ARBA" id="ARBA00023125"/>
    </source>
</evidence>
<sequence>MRRRQADIATDPEAFETFYRRHVDAITSFLTRRVDDPHTVADLVAEVFVAVLDTAHTYRPDRGSEIAWLYGVARNTLSAERRRAFKETRLADRVGGMKVHGFISQPWPTVQGG</sequence>
<proteinExistence type="predicted"/>
<keyword evidence="7" id="KW-1185">Reference proteome</keyword>
<keyword evidence="4" id="KW-0804">Transcription</keyword>
<dbReference type="InterPro" id="IPR013325">
    <property type="entry name" value="RNA_pol_sigma_r2"/>
</dbReference>
<dbReference type="PANTHER" id="PTHR43133:SF8">
    <property type="entry name" value="RNA POLYMERASE SIGMA FACTOR HI_1459-RELATED"/>
    <property type="match status" value="1"/>
</dbReference>
<keyword evidence="3" id="KW-0238">DNA-binding</keyword>
<evidence type="ECO:0000256" key="4">
    <source>
        <dbReference type="ARBA" id="ARBA00023163"/>
    </source>
</evidence>
<dbReference type="RefSeq" id="WP_192773418.1">
    <property type="nucleotide sequence ID" value="NZ_BAAASY010000026.1"/>
</dbReference>
<keyword evidence="1" id="KW-0805">Transcription regulation</keyword>
<evidence type="ECO:0000256" key="2">
    <source>
        <dbReference type="ARBA" id="ARBA00023082"/>
    </source>
</evidence>
<reference evidence="6 7" key="1">
    <citation type="submission" date="2020-10" db="EMBL/GenBank/DDBJ databases">
        <title>Sequencing the genomes of 1000 actinobacteria strains.</title>
        <authorList>
            <person name="Klenk H.-P."/>
        </authorList>
    </citation>
    <scope>NUCLEOTIDE SEQUENCE [LARGE SCALE GENOMIC DNA]</scope>
    <source>
        <strain evidence="6 7">DSM 43748</strain>
    </source>
</reference>
<evidence type="ECO:0000259" key="5">
    <source>
        <dbReference type="Pfam" id="PF04542"/>
    </source>
</evidence>
<protein>
    <submittedName>
        <fullName evidence="6">RNA polymerase sigma factor (Sigma-70 family)</fullName>
    </submittedName>
</protein>
<comment type="caution">
    <text evidence="6">The sequence shown here is derived from an EMBL/GenBank/DDBJ whole genome shotgun (WGS) entry which is preliminary data.</text>
</comment>
<dbReference type="EMBL" id="JADBEF010000001">
    <property type="protein sequence ID" value="MBE1557898.1"/>
    <property type="molecule type" value="Genomic_DNA"/>
</dbReference>
<evidence type="ECO:0000313" key="7">
    <source>
        <dbReference type="Proteomes" id="UP000661607"/>
    </source>
</evidence>
<evidence type="ECO:0000313" key="6">
    <source>
        <dbReference type="EMBL" id="MBE1557898.1"/>
    </source>
</evidence>